<accession>A0ABR1HGT2</accession>
<evidence type="ECO:0000313" key="1">
    <source>
        <dbReference type="EMBL" id="KAK7420403.1"/>
    </source>
</evidence>
<name>A0ABR1HGT2_9HYPO</name>
<comment type="caution">
    <text evidence="1">The sequence shown here is derived from an EMBL/GenBank/DDBJ whole genome shotgun (WGS) entry which is preliminary data.</text>
</comment>
<sequence length="106" mass="11790">MAEEGIPKSNLRVVRTNEAQGDAPWIDIVVVSDISNKSTTSQRASHSQWSWLLASAPQCSSRLIELDYVVDENEPIWTALVHTGDELVDLLLKSMGNEKVTEKLNI</sequence>
<keyword evidence="2" id="KW-1185">Reference proteome</keyword>
<organism evidence="1 2">
    <name type="scientific">Neonectria punicea</name>
    <dbReference type="NCBI Taxonomy" id="979145"/>
    <lineage>
        <taxon>Eukaryota</taxon>
        <taxon>Fungi</taxon>
        <taxon>Dikarya</taxon>
        <taxon>Ascomycota</taxon>
        <taxon>Pezizomycotina</taxon>
        <taxon>Sordariomycetes</taxon>
        <taxon>Hypocreomycetidae</taxon>
        <taxon>Hypocreales</taxon>
        <taxon>Nectriaceae</taxon>
        <taxon>Neonectria</taxon>
    </lineage>
</organism>
<proteinExistence type="predicted"/>
<dbReference type="Proteomes" id="UP001498476">
    <property type="component" value="Unassembled WGS sequence"/>
</dbReference>
<protein>
    <submittedName>
        <fullName evidence="1">Uncharacterized protein</fullName>
    </submittedName>
</protein>
<gene>
    <name evidence="1" type="ORF">QQX98_002826</name>
</gene>
<dbReference type="EMBL" id="JAZAVJ010000030">
    <property type="protein sequence ID" value="KAK7420403.1"/>
    <property type="molecule type" value="Genomic_DNA"/>
</dbReference>
<reference evidence="1 2" key="1">
    <citation type="journal article" date="2025" name="Microbiol. Resour. Announc.">
        <title>Draft genome sequences for Neonectria magnoliae and Neonectria punicea, canker pathogens of Liriodendron tulipifera and Acer saccharum in West Virginia.</title>
        <authorList>
            <person name="Petronek H.M."/>
            <person name="Kasson M.T."/>
            <person name="Metheny A.M."/>
            <person name="Stauder C.M."/>
            <person name="Lovett B."/>
            <person name="Lynch S.C."/>
            <person name="Garnas J.R."/>
            <person name="Kasson L.R."/>
            <person name="Stajich J.E."/>
        </authorList>
    </citation>
    <scope>NUCLEOTIDE SEQUENCE [LARGE SCALE GENOMIC DNA]</scope>
    <source>
        <strain evidence="1 2">NRRL 64653</strain>
    </source>
</reference>
<evidence type="ECO:0000313" key="2">
    <source>
        <dbReference type="Proteomes" id="UP001498476"/>
    </source>
</evidence>